<name>A0A1I3CDU9_9ACTN</name>
<dbReference type="RefSeq" id="WP_091110083.1">
    <property type="nucleotide sequence ID" value="NZ_BKAF01000028.1"/>
</dbReference>
<dbReference type="Gene3D" id="2.40.50.140">
    <property type="entry name" value="Nucleic acid-binding proteins"/>
    <property type="match status" value="1"/>
</dbReference>
<organism evidence="5 6">
    <name type="scientific">Nocardioides psychrotolerans</name>
    <dbReference type="NCBI Taxonomy" id="1005945"/>
    <lineage>
        <taxon>Bacteria</taxon>
        <taxon>Bacillati</taxon>
        <taxon>Actinomycetota</taxon>
        <taxon>Actinomycetes</taxon>
        <taxon>Propionibacteriales</taxon>
        <taxon>Nocardioidaceae</taxon>
        <taxon>Nocardioides</taxon>
    </lineage>
</organism>
<dbReference type="GO" id="GO:0006260">
    <property type="term" value="P:DNA replication"/>
    <property type="evidence" value="ECO:0007669"/>
    <property type="project" value="InterPro"/>
</dbReference>
<dbReference type="GO" id="GO:0009295">
    <property type="term" value="C:nucleoid"/>
    <property type="evidence" value="ECO:0007669"/>
    <property type="project" value="TreeGrafter"/>
</dbReference>
<protein>
    <recommendedName>
        <fullName evidence="2 3">Single-stranded DNA-binding protein</fullName>
        <shortName evidence="2">SSB</shortName>
    </recommendedName>
</protein>
<proteinExistence type="inferred from homology"/>
<dbReference type="OrthoDB" id="4427276at2"/>
<dbReference type="PIRSF" id="PIRSF002070">
    <property type="entry name" value="SSB"/>
    <property type="match status" value="1"/>
</dbReference>
<dbReference type="HAMAP" id="MF_00984">
    <property type="entry name" value="SSB"/>
    <property type="match status" value="1"/>
</dbReference>
<keyword evidence="1 2" id="KW-0238">DNA-binding</keyword>
<evidence type="ECO:0000313" key="5">
    <source>
        <dbReference type="EMBL" id="SFH72486.1"/>
    </source>
</evidence>
<dbReference type="STRING" id="1005945.SAMN05216561_10210"/>
<evidence type="ECO:0000256" key="4">
    <source>
        <dbReference type="SAM" id="MobiDB-lite"/>
    </source>
</evidence>
<dbReference type="InterPro" id="IPR011344">
    <property type="entry name" value="ssDNA-bd"/>
</dbReference>
<dbReference type="PANTHER" id="PTHR10302">
    <property type="entry name" value="SINGLE-STRANDED DNA-BINDING PROTEIN"/>
    <property type="match status" value="1"/>
</dbReference>
<feature type="region of interest" description="Disordered" evidence="4">
    <location>
        <begin position="110"/>
        <end position="149"/>
    </location>
</feature>
<keyword evidence="6" id="KW-1185">Reference proteome</keyword>
<comment type="caution">
    <text evidence="2">Lacks conserved residue(s) required for the propagation of feature annotation.</text>
</comment>
<dbReference type="CDD" id="cd04496">
    <property type="entry name" value="SSB_OBF"/>
    <property type="match status" value="1"/>
</dbReference>
<dbReference type="PANTHER" id="PTHR10302:SF0">
    <property type="entry name" value="SINGLE-STRANDED DNA-BINDING PROTEIN, MITOCHONDRIAL"/>
    <property type="match status" value="1"/>
</dbReference>
<gene>
    <name evidence="5" type="ORF">SAMN05216561_10210</name>
</gene>
<dbReference type="GO" id="GO:0003697">
    <property type="term" value="F:single-stranded DNA binding"/>
    <property type="evidence" value="ECO:0007669"/>
    <property type="project" value="UniProtKB-UniRule"/>
</dbReference>
<evidence type="ECO:0000256" key="1">
    <source>
        <dbReference type="ARBA" id="ARBA00023125"/>
    </source>
</evidence>
<accession>A0A1I3CDU9</accession>
<comment type="subunit">
    <text evidence="2">Homotetramer.</text>
</comment>
<dbReference type="InterPro" id="IPR012340">
    <property type="entry name" value="NA-bd_OB-fold"/>
</dbReference>
<evidence type="ECO:0000256" key="2">
    <source>
        <dbReference type="HAMAP-Rule" id="MF_00984"/>
    </source>
</evidence>
<dbReference type="SUPFAM" id="SSF50249">
    <property type="entry name" value="Nucleic acid-binding proteins"/>
    <property type="match status" value="1"/>
</dbReference>
<dbReference type="EMBL" id="FOQG01000002">
    <property type="protein sequence ID" value="SFH72486.1"/>
    <property type="molecule type" value="Genomic_DNA"/>
</dbReference>
<dbReference type="Proteomes" id="UP000198649">
    <property type="component" value="Unassembled WGS sequence"/>
</dbReference>
<dbReference type="PROSITE" id="PS50935">
    <property type="entry name" value="SSB"/>
    <property type="match status" value="1"/>
</dbReference>
<reference evidence="5 6" key="1">
    <citation type="submission" date="2016-10" db="EMBL/GenBank/DDBJ databases">
        <authorList>
            <person name="de Groot N.N."/>
        </authorList>
    </citation>
    <scope>NUCLEOTIDE SEQUENCE [LARGE SCALE GENOMIC DNA]</scope>
    <source>
        <strain evidence="5 6">CGMCC 1.11156</strain>
    </source>
</reference>
<dbReference type="Pfam" id="PF00436">
    <property type="entry name" value="SSB"/>
    <property type="match status" value="1"/>
</dbReference>
<sequence>MLNETVVTLQGWVGGDVQVRHAGEALVAHFRVACTPRRFRRSSQEWVDGDTQWYSVNAWRGLGDNCARSLRQGDPVVVHGKLSARTYVNNAGVEVTTFEVEASLVGHDLSRGTSHFSRTPKATPAAAAVSDPDAEPEAEQGSREVPTAA</sequence>
<evidence type="ECO:0000313" key="6">
    <source>
        <dbReference type="Proteomes" id="UP000198649"/>
    </source>
</evidence>
<dbReference type="InterPro" id="IPR000424">
    <property type="entry name" value="Primosome_PriB/ssb"/>
</dbReference>
<dbReference type="AlphaFoldDB" id="A0A1I3CDU9"/>
<evidence type="ECO:0000256" key="3">
    <source>
        <dbReference type="PIRNR" id="PIRNR002070"/>
    </source>
</evidence>